<dbReference type="SMART" id="SM00382">
    <property type="entry name" value="AAA"/>
    <property type="match status" value="1"/>
</dbReference>
<evidence type="ECO:0000256" key="2">
    <source>
        <dbReference type="ARBA" id="ARBA00022741"/>
    </source>
</evidence>
<evidence type="ECO:0000259" key="9">
    <source>
        <dbReference type="PROSITE" id="PS50045"/>
    </source>
</evidence>
<comment type="caution">
    <text evidence="11">The sequence shown here is derived from an EMBL/GenBank/DDBJ whole genome shotgun (WGS) entry which is preliminary data.</text>
</comment>
<dbReference type="InterPro" id="IPR025944">
    <property type="entry name" value="Sigma_54_int_dom_CS"/>
</dbReference>
<dbReference type="InterPro" id="IPR011006">
    <property type="entry name" value="CheY-like_superfamily"/>
</dbReference>
<evidence type="ECO:0000256" key="1">
    <source>
        <dbReference type="ARBA" id="ARBA00022553"/>
    </source>
</evidence>
<proteinExistence type="predicted"/>
<dbReference type="FunFam" id="1.10.8.60:FF:000034">
    <property type="entry name" value="Two-component system response regulator GlrR"/>
    <property type="match status" value="1"/>
</dbReference>
<dbReference type="SUPFAM" id="SSF52540">
    <property type="entry name" value="P-loop containing nucleoside triphosphate hydrolases"/>
    <property type="match status" value="1"/>
</dbReference>
<evidence type="ECO:0000256" key="4">
    <source>
        <dbReference type="ARBA" id="ARBA00023012"/>
    </source>
</evidence>
<dbReference type="PANTHER" id="PTHR32071">
    <property type="entry name" value="TRANSCRIPTIONAL REGULATORY PROTEIN"/>
    <property type="match status" value="1"/>
</dbReference>
<evidence type="ECO:0000256" key="5">
    <source>
        <dbReference type="ARBA" id="ARBA00023015"/>
    </source>
</evidence>
<evidence type="ECO:0000259" key="10">
    <source>
        <dbReference type="PROSITE" id="PS50110"/>
    </source>
</evidence>
<dbReference type="Gene3D" id="1.10.10.60">
    <property type="entry name" value="Homeodomain-like"/>
    <property type="match status" value="1"/>
</dbReference>
<keyword evidence="4" id="KW-0902">Two-component regulatory system</keyword>
<evidence type="ECO:0000313" key="11">
    <source>
        <dbReference type="EMBL" id="TLV17491.1"/>
    </source>
</evidence>
<dbReference type="GO" id="GO:0005524">
    <property type="term" value="F:ATP binding"/>
    <property type="evidence" value="ECO:0007669"/>
    <property type="project" value="UniProtKB-KW"/>
</dbReference>
<protein>
    <submittedName>
        <fullName evidence="11">Two-component system response regulator GlrR</fullName>
    </submittedName>
</protein>
<name>A0A5R9LHL0_9ENTR</name>
<dbReference type="InterPro" id="IPR025662">
    <property type="entry name" value="Sigma_54_int_dom_ATP-bd_1"/>
</dbReference>
<organism evidence="11 12">
    <name type="scientific">Klebsiella indica</name>
    <dbReference type="NCBI Taxonomy" id="2582917"/>
    <lineage>
        <taxon>Bacteria</taxon>
        <taxon>Pseudomonadati</taxon>
        <taxon>Pseudomonadota</taxon>
        <taxon>Gammaproteobacteria</taxon>
        <taxon>Enterobacterales</taxon>
        <taxon>Enterobacteriaceae</taxon>
        <taxon>Klebsiella/Raoultella group</taxon>
        <taxon>Klebsiella</taxon>
    </lineage>
</organism>
<dbReference type="FunFam" id="3.40.50.2300:FF:000018">
    <property type="entry name" value="DNA-binding transcriptional regulator NtrC"/>
    <property type="match status" value="1"/>
</dbReference>
<dbReference type="InterPro" id="IPR009057">
    <property type="entry name" value="Homeodomain-like_sf"/>
</dbReference>
<accession>A0A5R9LHL0</accession>
<dbReference type="GO" id="GO:0003677">
    <property type="term" value="F:DNA binding"/>
    <property type="evidence" value="ECO:0007669"/>
    <property type="project" value="UniProtKB-KW"/>
</dbReference>
<keyword evidence="7" id="KW-0804">Transcription</keyword>
<dbReference type="InterPro" id="IPR001789">
    <property type="entry name" value="Sig_transdc_resp-reg_receiver"/>
</dbReference>
<dbReference type="Gene3D" id="1.10.8.60">
    <property type="match status" value="1"/>
</dbReference>
<keyword evidence="6" id="KW-0238">DNA-binding</keyword>
<keyword evidence="12" id="KW-1185">Reference proteome</keyword>
<evidence type="ECO:0000256" key="7">
    <source>
        <dbReference type="ARBA" id="ARBA00023163"/>
    </source>
</evidence>
<feature type="domain" description="Response regulatory" evidence="10">
    <location>
        <begin position="8"/>
        <end position="122"/>
    </location>
</feature>
<dbReference type="Proteomes" id="UP000307430">
    <property type="component" value="Unassembled WGS sequence"/>
</dbReference>
<dbReference type="GO" id="GO:0006355">
    <property type="term" value="P:regulation of DNA-templated transcription"/>
    <property type="evidence" value="ECO:0007669"/>
    <property type="project" value="InterPro"/>
</dbReference>
<keyword evidence="1 8" id="KW-0597">Phosphoprotein</keyword>
<evidence type="ECO:0000256" key="8">
    <source>
        <dbReference type="PROSITE-ProRule" id="PRU00169"/>
    </source>
</evidence>
<dbReference type="FunFam" id="3.40.50.300:FF:000006">
    <property type="entry name" value="DNA-binding transcriptional regulator NtrC"/>
    <property type="match status" value="1"/>
</dbReference>
<evidence type="ECO:0000256" key="6">
    <source>
        <dbReference type="ARBA" id="ARBA00023125"/>
    </source>
</evidence>
<dbReference type="GO" id="GO:0000160">
    <property type="term" value="P:phosphorelay signal transduction system"/>
    <property type="evidence" value="ECO:0007669"/>
    <property type="project" value="UniProtKB-KW"/>
</dbReference>
<dbReference type="Pfam" id="PF00158">
    <property type="entry name" value="Sigma54_activat"/>
    <property type="match status" value="1"/>
</dbReference>
<dbReference type="InterPro" id="IPR027417">
    <property type="entry name" value="P-loop_NTPase"/>
</dbReference>
<dbReference type="FunFam" id="1.10.10.60:FF:000111">
    <property type="entry name" value="Two-component system response regulator GlrR"/>
    <property type="match status" value="1"/>
</dbReference>
<dbReference type="PROSITE" id="PS00688">
    <property type="entry name" value="SIGMA54_INTERACT_3"/>
    <property type="match status" value="1"/>
</dbReference>
<dbReference type="PROSITE" id="PS50110">
    <property type="entry name" value="RESPONSE_REGULATORY"/>
    <property type="match status" value="1"/>
</dbReference>
<dbReference type="InterPro" id="IPR025943">
    <property type="entry name" value="Sigma_54_int_dom_ATP-bd_2"/>
</dbReference>
<dbReference type="Gene3D" id="3.40.50.300">
    <property type="entry name" value="P-loop containing nucleotide triphosphate hydrolases"/>
    <property type="match status" value="1"/>
</dbReference>
<reference evidence="11 12" key="1">
    <citation type="submission" date="2019-05" db="EMBL/GenBank/DDBJ databases">
        <title>Genome sequence of Klebsiella sp strain TOUT106.</title>
        <authorList>
            <person name="Rahi P."/>
            <person name="Chaudhari D."/>
        </authorList>
    </citation>
    <scope>NUCLEOTIDE SEQUENCE [LARGE SCALE GENOMIC DNA]</scope>
    <source>
        <strain evidence="11 12">TOUT106</strain>
    </source>
</reference>
<dbReference type="Pfam" id="PF25601">
    <property type="entry name" value="AAA_lid_14"/>
    <property type="match status" value="1"/>
</dbReference>
<dbReference type="NCBIfam" id="NF011695">
    <property type="entry name" value="PRK15115.1"/>
    <property type="match status" value="1"/>
</dbReference>
<dbReference type="InterPro" id="IPR002078">
    <property type="entry name" value="Sigma_54_int"/>
</dbReference>
<dbReference type="RefSeq" id="WP_138361026.1">
    <property type="nucleotide sequence ID" value="NZ_VCHQ01000015.1"/>
</dbReference>
<dbReference type="SMART" id="SM00448">
    <property type="entry name" value="REC"/>
    <property type="match status" value="1"/>
</dbReference>
<dbReference type="PROSITE" id="PS00676">
    <property type="entry name" value="SIGMA54_INTERACT_2"/>
    <property type="match status" value="1"/>
</dbReference>
<feature type="domain" description="Sigma-54 factor interaction" evidence="9">
    <location>
        <begin position="137"/>
        <end position="366"/>
    </location>
</feature>
<dbReference type="Gene3D" id="3.40.50.2300">
    <property type="match status" value="1"/>
</dbReference>
<keyword evidence="5" id="KW-0805">Transcription regulation</keyword>
<dbReference type="InterPro" id="IPR058031">
    <property type="entry name" value="AAA_lid_NorR"/>
</dbReference>
<dbReference type="PROSITE" id="PS00675">
    <property type="entry name" value="SIGMA54_INTERACT_1"/>
    <property type="match status" value="1"/>
</dbReference>
<evidence type="ECO:0000256" key="3">
    <source>
        <dbReference type="ARBA" id="ARBA00022840"/>
    </source>
</evidence>
<dbReference type="InterPro" id="IPR003593">
    <property type="entry name" value="AAA+_ATPase"/>
</dbReference>
<evidence type="ECO:0000313" key="12">
    <source>
        <dbReference type="Proteomes" id="UP000307430"/>
    </source>
</evidence>
<dbReference type="CDD" id="cd00009">
    <property type="entry name" value="AAA"/>
    <property type="match status" value="1"/>
</dbReference>
<gene>
    <name evidence="11" type="primary">glrR</name>
    <name evidence="11" type="ORF">FE839_11940</name>
</gene>
<dbReference type="PROSITE" id="PS50045">
    <property type="entry name" value="SIGMA54_INTERACT_4"/>
    <property type="match status" value="1"/>
</dbReference>
<keyword evidence="3" id="KW-0067">ATP-binding</keyword>
<dbReference type="SUPFAM" id="SSF52172">
    <property type="entry name" value="CheY-like"/>
    <property type="match status" value="1"/>
</dbReference>
<dbReference type="Pfam" id="PF00072">
    <property type="entry name" value="Response_reg"/>
    <property type="match status" value="1"/>
</dbReference>
<dbReference type="PANTHER" id="PTHR32071:SF116">
    <property type="entry name" value="TRANSCRIPTIONAL REGULATORY PROTEIN GLRR"/>
    <property type="match status" value="1"/>
</dbReference>
<dbReference type="SUPFAM" id="SSF46689">
    <property type="entry name" value="Homeodomain-like"/>
    <property type="match status" value="1"/>
</dbReference>
<dbReference type="EMBL" id="VCHQ01000015">
    <property type="protein sequence ID" value="TLV17491.1"/>
    <property type="molecule type" value="Genomic_DNA"/>
</dbReference>
<dbReference type="AlphaFoldDB" id="A0A5R9LHL0"/>
<feature type="modified residue" description="4-aspartylphosphate" evidence="8">
    <location>
        <position position="57"/>
    </location>
</feature>
<keyword evidence="2" id="KW-0547">Nucleotide-binding</keyword>
<sequence>MTIRKPARLLLVDDDPGLLKLLGMRLVSEGYSVLTAESGPEALRILGRDKVDLVISDLRMDEMDGLQLFSEIQKAQPGMPVIILTAHGSIPDAVAATQQGVFSFLTKPVDKDALYKAIDDALEQSAPTTDERWRQAIVTRSPLMERLLEQAGMVAQSDVSVLINGQSGTGKEIVAQAIHNASPRRDKPFIAINCGALPEQLLESELFGHARGAFTGAVSQREGLFQAAEGGTLFLDEIGDMPMALQVKLLRVLQERKVRPLGSNRDINIDVRIISATHRDLPKAMVRGEFREDLFYRLNVVNLKIPPLAARTEDIPLLANHLLRQSADRHKPFVRAFSTDAMKRLMAAKWPGNVRQLVNVIEQCVALTSSPVISDALVEQALEGENTALPTFVEARNQFELNYLRKLLQITKGNVTHAARMAGRNRTEFYKLLSRHELDANDFKE</sequence>